<protein>
    <recommendedName>
        <fullName evidence="3">Bacteriophage tail tape measure C-terminal domain-containing protein</fullName>
    </recommendedName>
</protein>
<name>A0A1K2HQQ7_9NEIS</name>
<evidence type="ECO:0000313" key="1">
    <source>
        <dbReference type="EMBL" id="SFZ79132.1"/>
    </source>
</evidence>
<evidence type="ECO:0008006" key="3">
    <source>
        <dbReference type="Google" id="ProtNLM"/>
    </source>
</evidence>
<proteinExistence type="predicted"/>
<organism evidence="1 2">
    <name type="scientific">Chitinimonas taiwanensis DSM 18899</name>
    <dbReference type="NCBI Taxonomy" id="1121279"/>
    <lineage>
        <taxon>Bacteria</taxon>
        <taxon>Pseudomonadati</taxon>
        <taxon>Pseudomonadota</taxon>
        <taxon>Betaproteobacteria</taxon>
        <taxon>Neisseriales</taxon>
        <taxon>Chitinibacteraceae</taxon>
        <taxon>Chitinimonas</taxon>
    </lineage>
</organism>
<reference evidence="1 2" key="1">
    <citation type="submission" date="2016-11" db="EMBL/GenBank/DDBJ databases">
        <authorList>
            <person name="Jaros S."/>
            <person name="Januszkiewicz K."/>
            <person name="Wedrychowicz H."/>
        </authorList>
    </citation>
    <scope>NUCLEOTIDE SEQUENCE [LARGE SCALE GENOMIC DNA]</scope>
    <source>
        <strain evidence="1 2">DSM 18899</strain>
    </source>
</reference>
<dbReference type="EMBL" id="FPKR01000015">
    <property type="protein sequence ID" value="SFZ79132.1"/>
    <property type="molecule type" value="Genomic_DNA"/>
</dbReference>
<gene>
    <name evidence="1" type="ORF">SAMN02745887_03388</name>
</gene>
<dbReference type="STRING" id="1121279.SAMN02745887_03388"/>
<dbReference type="AlphaFoldDB" id="A0A1K2HQQ7"/>
<evidence type="ECO:0000313" key="2">
    <source>
        <dbReference type="Proteomes" id="UP000186513"/>
    </source>
</evidence>
<accession>A0A1K2HQQ7</accession>
<sequence length="114" mass="12423">MQIDLSQLIADMKAAASQALGNDVSVLRGFSERQLQAIAQQADFVASGILSGQISAETRDFFLDSLEDMTLNFVRTLRGLLMVTIEKVWNAMVGVIWQAISKVTQLVLPLPSLG</sequence>
<dbReference type="OrthoDB" id="5738159at2"/>
<keyword evidence="2" id="KW-1185">Reference proteome</keyword>
<dbReference type="Proteomes" id="UP000186513">
    <property type="component" value="Unassembled WGS sequence"/>
</dbReference>